<evidence type="ECO:0000313" key="2">
    <source>
        <dbReference type="Proteomes" id="UP001069090"/>
    </source>
</evidence>
<proteinExistence type="predicted"/>
<dbReference type="Pfam" id="PF02810">
    <property type="entry name" value="SEC-C"/>
    <property type="match status" value="1"/>
</dbReference>
<keyword evidence="2" id="KW-1185">Reference proteome</keyword>
<dbReference type="EMBL" id="JAPTGG010000004">
    <property type="protein sequence ID" value="MCZ0864874.1"/>
    <property type="molecule type" value="Genomic_DNA"/>
</dbReference>
<evidence type="ECO:0000313" key="1">
    <source>
        <dbReference type="EMBL" id="MCZ0864874.1"/>
    </source>
</evidence>
<comment type="caution">
    <text evidence="1">The sequence shown here is derived from an EMBL/GenBank/DDBJ whole genome shotgun (WGS) entry which is preliminary data.</text>
</comment>
<gene>
    <name evidence="1" type="ORF">O0V09_06660</name>
</gene>
<dbReference type="Pfam" id="PF03695">
    <property type="entry name" value="UPF0149"/>
    <property type="match status" value="1"/>
</dbReference>
<dbReference type="SUPFAM" id="SSF101327">
    <property type="entry name" value="YgfB-like"/>
    <property type="match status" value="1"/>
</dbReference>
<organism evidence="1 2">
    <name type="scientific">Dasania phycosphaerae</name>
    <dbReference type="NCBI Taxonomy" id="2950436"/>
    <lineage>
        <taxon>Bacteria</taxon>
        <taxon>Pseudomonadati</taxon>
        <taxon>Pseudomonadota</taxon>
        <taxon>Gammaproteobacteria</taxon>
        <taxon>Cellvibrionales</taxon>
        <taxon>Spongiibacteraceae</taxon>
        <taxon>Dasania</taxon>
    </lineage>
</organism>
<dbReference type="InterPro" id="IPR036255">
    <property type="entry name" value="YgfB-like_sf"/>
</dbReference>
<protein>
    <submittedName>
        <fullName evidence="1">UPF0149 family protein</fullName>
    </submittedName>
</protein>
<name>A0A9J6RKF0_9GAMM</name>
<dbReference type="NCBIfam" id="TIGR02292">
    <property type="entry name" value="ygfB_yecA"/>
    <property type="match status" value="1"/>
</dbReference>
<accession>A0A9J6RKF0</accession>
<dbReference type="RefSeq" id="WP_258331027.1">
    <property type="nucleotide sequence ID" value="NZ_JAPTGG010000004.1"/>
</dbReference>
<dbReference type="AlphaFoldDB" id="A0A9J6RKF0"/>
<sequence>MITLSANDKELQNFLHRLGDAVLDYQRLQGFLFAIACSPEPVKPSEWFELIWLDDEPQFDTEAEAKRFLALLVEDMAALEQGLEQGQLLPFFCPTGIDQRRQLGQWCEGFLLAHQYLEELWELALMDIDSEAIDDAVTAALNLASAFTDVLANEQLQFDEGFDHSHTAGDKAEKQQLQEAYQWFDEVLSVYADVRMQWQTFKASHDADQLFLALEPVARDELCPCGSGAVFAKCCLH</sequence>
<reference evidence="1 2" key="1">
    <citation type="submission" date="2022-12" db="EMBL/GenBank/DDBJ databases">
        <title>Dasania phycosphaerae sp. nov., isolated from particulate material of the south coast of Korea.</title>
        <authorList>
            <person name="Jiang Y."/>
        </authorList>
    </citation>
    <scope>NUCLEOTIDE SEQUENCE [LARGE SCALE GENOMIC DNA]</scope>
    <source>
        <strain evidence="1 2">GY-19</strain>
    </source>
</reference>
<dbReference type="Proteomes" id="UP001069090">
    <property type="component" value="Unassembled WGS sequence"/>
</dbReference>
<dbReference type="InterPro" id="IPR004027">
    <property type="entry name" value="SEC_C_motif"/>
</dbReference>
<dbReference type="InterPro" id="IPR011978">
    <property type="entry name" value="YgfB-like"/>
</dbReference>
<dbReference type="Gene3D" id="1.20.120.740">
    <property type="entry name" value="YgfB uncharacterised protein family UPF0149, PF03695"/>
    <property type="match status" value="1"/>
</dbReference>